<organism evidence="8 9">
    <name type="scientific">Pedobacter ginsenosidimutans</name>
    <dbReference type="NCBI Taxonomy" id="687842"/>
    <lineage>
        <taxon>Bacteria</taxon>
        <taxon>Pseudomonadati</taxon>
        <taxon>Bacteroidota</taxon>
        <taxon>Sphingobacteriia</taxon>
        <taxon>Sphingobacteriales</taxon>
        <taxon>Sphingobacteriaceae</taxon>
        <taxon>Pedobacter</taxon>
    </lineage>
</organism>
<dbReference type="Pfam" id="PF07980">
    <property type="entry name" value="SusD_RagB"/>
    <property type="match status" value="1"/>
</dbReference>
<dbReference type="STRING" id="687842.ASU31_24185"/>
<feature type="domain" description="RagB/SusD" evidence="6">
    <location>
        <begin position="264"/>
        <end position="507"/>
    </location>
</feature>
<dbReference type="PROSITE" id="PS51257">
    <property type="entry name" value="PROKAR_LIPOPROTEIN"/>
    <property type="match status" value="1"/>
</dbReference>
<dbReference type="GO" id="GO:0009279">
    <property type="term" value="C:cell outer membrane"/>
    <property type="evidence" value="ECO:0007669"/>
    <property type="project" value="UniProtKB-SubCell"/>
</dbReference>
<evidence type="ECO:0000256" key="3">
    <source>
        <dbReference type="ARBA" id="ARBA00022729"/>
    </source>
</evidence>
<comment type="subcellular location">
    <subcellularLocation>
        <location evidence="1">Cell outer membrane</location>
    </subcellularLocation>
</comment>
<evidence type="ECO:0000256" key="4">
    <source>
        <dbReference type="ARBA" id="ARBA00023136"/>
    </source>
</evidence>
<name>A0A0T5VHX6_9SPHI</name>
<dbReference type="InterPro" id="IPR011990">
    <property type="entry name" value="TPR-like_helical_dom_sf"/>
</dbReference>
<dbReference type="OrthoDB" id="618454at2"/>
<accession>A0A0T5VHX6</accession>
<comment type="similarity">
    <text evidence="2">Belongs to the SusD family.</text>
</comment>
<dbReference type="Proteomes" id="UP000051950">
    <property type="component" value="Unassembled WGS sequence"/>
</dbReference>
<dbReference type="RefSeq" id="WP_057934815.1">
    <property type="nucleotide sequence ID" value="NZ_LMZQ01000042.1"/>
</dbReference>
<keyword evidence="5" id="KW-0998">Cell outer membrane</keyword>
<evidence type="ECO:0000256" key="5">
    <source>
        <dbReference type="ARBA" id="ARBA00023237"/>
    </source>
</evidence>
<feature type="domain" description="SusD-like N-terminal" evidence="7">
    <location>
        <begin position="96"/>
        <end position="224"/>
    </location>
</feature>
<dbReference type="SUPFAM" id="SSF48452">
    <property type="entry name" value="TPR-like"/>
    <property type="match status" value="1"/>
</dbReference>
<reference evidence="8 9" key="1">
    <citation type="submission" date="2015-11" db="EMBL/GenBank/DDBJ databases">
        <title>Sequence of Pedobacter ginsenosidimutans.</title>
        <authorList>
            <person name="Carson E."/>
            <person name="Keyser V."/>
            <person name="Newman J."/>
            <person name="Miller J."/>
        </authorList>
    </citation>
    <scope>NUCLEOTIDE SEQUENCE [LARGE SCALE GENOMIC DNA]</scope>
    <source>
        <strain evidence="8 9">KACC 14530</strain>
    </source>
</reference>
<dbReference type="Pfam" id="PF14322">
    <property type="entry name" value="SusD-like_3"/>
    <property type="match status" value="1"/>
</dbReference>
<keyword evidence="4" id="KW-0472">Membrane</keyword>
<gene>
    <name evidence="8" type="ORF">ASU31_24185</name>
</gene>
<dbReference type="InterPro" id="IPR012944">
    <property type="entry name" value="SusD_RagB_dom"/>
</dbReference>
<evidence type="ECO:0000256" key="1">
    <source>
        <dbReference type="ARBA" id="ARBA00004442"/>
    </source>
</evidence>
<dbReference type="Gene3D" id="1.25.40.390">
    <property type="match status" value="1"/>
</dbReference>
<evidence type="ECO:0000259" key="6">
    <source>
        <dbReference type="Pfam" id="PF07980"/>
    </source>
</evidence>
<dbReference type="InterPro" id="IPR033985">
    <property type="entry name" value="SusD-like_N"/>
</dbReference>
<evidence type="ECO:0000313" key="8">
    <source>
        <dbReference type="EMBL" id="KRT13480.1"/>
    </source>
</evidence>
<proteinExistence type="inferred from homology"/>
<protein>
    <submittedName>
        <fullName evidence="8">Carbohydrate-binding protein SusD</fullName>
    </submittedName>
</protein>
<evidence type="ECO:0000313" key="9">
    <source>
        <dbReference type="Proteomes" id="UP000051950"/>
    </source>
</evidence>
<evidence type="ECO:0000259" key="7">
    <source>
        <dbReference type="Pfam" id="PF14322"/>
    </source>
</evidence>
<sequence>MKKNLKYMAFAALAVFSSCTKQLDITPEGSPSAQNFWKTKEDALKAEGGMYEIYNAEDFYGRGMFWFINASDDMVTGRNKPEADNIKNFNRTYVGGGYTETQWSMRYAIIKRANDIITNVPNINMDESLKKQIIGDAYFNAGLVYFQLAANYGSDKAGVPIVKPETDASQPIPRASNVNENYDYIISLLLKAADNLPLFSAMKPADYGKAHKTAAWAYLSKVYLFKKDYANAAKYADMVITSGQHDLVNTGFADVFKASNNWSKEYIWSVVCTPSGGGTGWGSKLPGVMLTNKAWGIYNGWGYYLPTKELYDSYEAGDQRREATILKPGDKFMFFGAERSFTKDGGATSNYQFKKYMEPFSYANPIPTHVNPNGDNGTTDLNVPLMRYAEVLLIKAEAAINLSGAGAGDTELNKIRLRAGLGTKTGMTIGDLKRERRNELAGEWADRHRDLVRWGDAQAAYAKPLHDFDGSVIWPARTFNPQVHDVWAVPQREIDNSAGVIKQNPGW</sequence>
<comment type="caution">
    <text evidence="8">The sequence shown here is derived from an EMBL/GenBank/DDBJ whole genome shotgun (WGS) entry which is preliminary data.</text>
</comment>
<dbReference type="EMBL" id="LMZQ01000042">
    <property type="protein sequence ID" value="KRT13480.1"/>
    <property type="molecule type" value="Genomic_DNA"/>
</dbReference>
<keyword evidence="9" id="KW-1185">Reference proteome</keyword>
<dbReference type="AlphaFoldDB" id="A0A0T5VHX6"/>
<evidence type="ECO:0000256" key="2">
    <source>
        <dbReference type="ARBA" id="ARBA00006275"/>
    </source>
</evidence>
<keyword evidence="3" id="KW-0732">Signal</keyword>